<gene>
    <name evidence="7" type="ORF">M378DRAFT_169625</name>
</gene>
<dbReference type="GO" id="GO:0000981">
    <property type="term" value="F:DNA-binding transcription factor activity, RNA polymerase II-specific"/>
    <property type="evidence" value="ECO:0007669"/>
    <property type="project" value="TreeGrafter"/>
</dbReference>
<dbReference type="Pfam" id="PF00096">
    <property type="entry name" value="zf-C2H2"/>
    <property type="match status" value="2"/>
</dbReference>
<evidence type="ECO:0000313" key="7">
    <source>
        <dbReference type="EMBL" id="KIL59217.1"/>
    </source>
</evidence>
<dbReference type="PANTHER" id="PTHR14003">
    <property type="entry name" value="TRANSCRIPTIONAL REPRESSOR PROTEIN YY"/>
    <property type="match status" value="1"/>
</dbReference>
<evidence type="ECO:0000256" key="1">
    <source>
        <dbReference type="ARBA" id="ARBA00022723"/>
    </source>
</evidence>
<keyword evidence="4" id="KW-0862">Zinc</keyword>
<reference evidence="7 8" key="1">
    <citation type="submission" date="2014-04" db="EMBL/GenBank/DDBJ databases">
        <title>Evolutionary Origins and Diversification of the Mycorrhizal Mutualists.</title>
        <authorList>
            <consortium name="DOE Joint Genome Institute"/>
            <consortium name="Mycorrhizal Genomics Consortium"/>
            <person name="Kohler A."/>
            <person name="Kuo A."/>
            <person name="Nagy L.G."/>
            <person name="Floudas D."/>
            <person name="Copeland A."/>
            <person name="Barry K.W."/>
            <person name="Cichocki N."/>
            <person name="Veneault-Fourrey C."/>
            <person name="LaButti K."/>
            <person name="Lindquist E.A."/>
            <person name="Lipzen A."/>
            <person name="Lundell T."/>
            <person name="Morin E."/>
            <person name="Murat C."/>
            <person name="Riley R."/>
            <person name="Ohm R."/>
            <person name="Sun H."/>
            <person name="Tunlid A."/>
            <person name="Henrissat B."/>
            <person name="Grigoriev I.V."/>
            <person name="Hibbett D.S."/>
            <person name="Martin F."/>
        </authorList>
    </citation>
    <scope>NUCLEOTIDE SEQUENCE [LARGE SCALE GENOMIC DNA]</scope>
    <source>
        <strain evidence="7 8">Koide BX008</strain>
    </source>
</reference>
<dbReference type="InterPro" id="IPR036236">
    <property type="entry name" value="Znf_C2H2_sf"/>
</dbReference>
<dbReference type="SUPFAM" id="SSF57667">
    <property type="entry name" value="beta-beta-alpha zinc fingers"/>
    <property type="match status" value="2"/>
</dbReference>
<feature type="domain" description="C2H2-type" evidence="6">
    <location>
        <begin position="3"/>
        <end position="30"/>
    </location>
</feature>
<accession>A0A0C2WD07</accession>
<keyword evidence="3 5" id="KW-0863">Zinc-finger</keyword>
<sequence length="317" mass="35206">MSFGCEKCSKTFVQKSAMTRHMKRCSNQMIYQCTVEGCRKIFSQSSQLRAHENVHTKKKPYACGIGDCPAKFGDPSSKARHVKEIHRTTHVNVCPVAGCSTRIKRNSAYNAHLKRKHGITDVKANLRLRQPVLQSPPGPPSNDNKIESLSNAYTIDERDSATPLIWQPSIPQTLASLQAEPNDISVYSRTRLLGDIPEVPLVIDPQFPHWGSDIYARAFRVDGSSCLPPDSNAANDTMSLCSNYGFHDDLFSNYDIYSTHRRSTMGSSVSSNSWHYGAYYHMFSDTNSESAPHSVYSSDLASLGLRSPTVPVLSLPC</sequence>
<keyword evidence="8" id="KW-1185">Reference proteome</keyword>
<dbReference type="GO" id="GO:0000785">
    <property type="term" value="C:chromatin"/>
    <property type="evidence" value="ECO:0007669"/>
    <property type="project" value="TreeGrafter"/>
</dbReference>
<dbReference type="AlphaFoldDB" id="A0A0C2WD07"/>
<dbReference type="InterPro" id="IPR013087">
    <property type="entry name" value="Znf_C2H2_type"/>
</dbReference>
<evidence type="ECO:0000256" key="3">
    <source>
        <dbReference type="ARBA" id="ARBA00022771"/>
    </source>
</evidence>
<organism evidence="7 8">
    <name type="scientific">Amanita muscaria (strain Koide BX008)</name>
    <dbReference type="NCBI Taxonomy" id="946122"/>
    <lineage>
        <taxon>Eukaryota</taxon>
        <taxon>Fungi</taxon>
        <taxon>Dikarya</taxon>
        <taxon>Basidiomycota</taxon>
        <taxon>Agaricomycotina</taxon>
        <taxon>Agaricomycetes</taxon>
        <taxon>Agaricomycetidae</taxon>
        <taxon>Agaricales</taxon>
        <taxon>Pluteineae</taxon>
        <taxon>Amanitaceae</taxon>
        <taxon>Amanita</taxon>
    </lineage>
</organism>
<dbReference type="PROSITE" id="PS00028">
    <property type="entry name" value="ZINC_FINGER_C2H2_1"/>
    <property type="match status" value="2"/>
</dbReference>
<dbReference type="PROSITE" id="PS50157">
    <property type="entry name" value="ZINC_FINGER_C2H2_2"/>
    <property type="match status" value="2"/>
</dbReference>
<dbReference type="GO" id="GO:0031519">
    <property type="term" value="C:PcG protein complex"/>
    <property type="evidence" value="ECO:0007669"/>
    <property type="project" value="TreeGrafter"/>
</dbReference>
<evidence type="ECO:0000313" key="8">
    <source>
        <dbReference type="Proteomes" id="UP000054549"/>
    </source>
</evidence>
<evidence type="ECO:0000256" key="5">
    <source>
        <dbReference type="PROSITE-ProRule" id="PRU00042"/>
    </source>
</evidence>
<dbReference type="GO" id="GO:0008270">
    <property type="term" value="F:zinc ion binding"/>
    <property type="evidence" value="ECO:0007669"/>
    <property type="project" value="UniProtKB-KW"/>
</dbReference>
<keyword evidence="2" id="KW-0677">Repeat</keyword>
<evidence type="ECO:0000259" key="6">
    <source>
        <dbReference type="PROSITE" id="PS50157"/>
    </source>
</evidence>
<dbReference type="HOGENOM" id="CLU_877079_0_0_1"/>
<dbReference type="EMBL" id="KN818320">
    <property type="protein sequence ID" value="KIL59217.1"/>
    <property type="molecule type" value="Genomic_DNA"/>
</dbReference>
<proteinExistence type="predicted"/>
<dbReference type="STRING" id="946122.A0A0C2WD07"/>
<dbReference type="Proteomes" id="UP000054549">
    <property type="component" value="Unassembled WGS sequence"/>
</dbReference>
<name>A0A0C2WD07_AMAMK</name>
<dbReference type="SMART" id="SM00355">
    <property type="entry name" value="ZnF_C2H2"/>
    <property type="match status" value="4"/>
</dbReference>
<dbReference type="GO" id="GO:0000978">
    <property type="term" value="F:RNA polymerase II cis-regulatory region sequence-specific DNA binding"/>
    <property type="evidence" value="ECO:0007669"/>
    <property type="project" value="TreeGrafter"/>
</dbReference>
<feature type="domain" description="C2H2-type" evidence="6">
    <location>
        <begin position="31"/>
        <end position="60"/>
    </location>
</feature>
<evidence type="ECO:0000256" key="4">
    <source>
        <dbReference type="ARBA" id="ARBA00022833"/>
    </source>
</evidence>
<dbReference type="Gene3D" id="3.30.160.60">
    <property type="entry name" value="Classic Zinc Finger"/>
    <property type="match status" value="2"/>
</dbReference>
<evidence type="ECO:0000256" key="2">
    <source>
        <dbReference type="ARBA" id="ARBA00022737"/>
    </source>
</evidence>
<dbReference type="InParanoid" id="A0A0C2WD07"/>
<dbReference type="PANTHER" id="PTHR14003:SF19">
    <property type="entry name" value="YY2 TRANSCRIPTION FACTOR"/>
    <property type="match status" value="1"/>
</dbReference>
<protein>
    <recommendedName>
        <fullName evidence="6">C2H2-type domain-containing protein</fullName>
    </recommendedName>
</protein>
<dbReference type="GO" id="GO:0005667">
    <property type="term" value="C:transcription regulator complex"/>
    <property type="evidence" value="ECO:0007669"/>
    <property type="project" value="TreeGrafter"/>
</dbReference>
<dbReference type="OrthoDB" id="3060821at2759"/>
<keyword evidence="1" id="KW-0479">Metal-binding</keyword>